<gene>
    <name evidence="6" type="primary">hpnK</name>
    <name evidence="6" type="ORF">SIL87_10715</name>
</gene>
<dbReference type="NCBIfam" id="TIGR03473">
    <property type="entry name" value="HpnK"/>
    <property type="match status" value="1"/>
</dbReference>
<dbReference type="GO" id="GO:0016787">
    <property type="term" value="F:hydrolase activity"/>
    <property type="evidence" value="ECO:0007669"/>
    <property type="project" value="UniProtKB-KW"/>
</dbReference>
<dbReference type="RefSeq" id="WP_319615952.1">
    <property type="nucleotide sequence ID" value="NZ_JAWXYB010000018.1"/>
</dbReference>
<dbReference type="EMBL" id="JAWXYB010000018">
    <property type="protein sequence ID" value="MDX5931238.1"/>
    <property type="molecule type" value="Genomic_DNA"/>
</dbReference>
<proteinExistence type="predicted"/>
<name>A0AAW9DRE1_ACIAO</name>
<evidence type="ECO:0000313" key="7">
    <source>
        <dbReference type="Proteomes" id="UP001279553"/>
    </source>
</evidence>
<keyword evidence="2" id="KW-0479">Metal-binding</keyword>
<dbReference type="Pfam" id="PF04794">
    <property type="entry name" value="YdjC"/>
    <property type="match status" value="1"/>
</dbReference>
<comment type="cofactor">
    <cofactor evidence="1">
        <name>Mg(2+)</name>
        <dbReference type="ChEBI" id="CHEBI:18420"/>
    </cofactor>
</comment>
<dbReference type="AlphaFoldDB" id="A0AAW9DRE1"/>
<dbReference type="InterPro" id="IPR017836">
    <property type="entry name" value="Hopanoid_biosynth-assoc_HpnK"/>
</dbReference>
<reference evidence="6 7" key="1">
    <citation type="submission" date="2023-11" db="EMBL/GenBank/DDBJ databases">
        <title>MicrobeMod: A computational toolkit for identifying prokaryotic methylation and restriction-modification with nanopore sequencing.</title>
        <authorList>
            <person name="Crits-Christoph A."/>
            <person name="Kang S.C."/>
            <person name="Lee H."/>
            <person name="Ostrov N."/>
        </authorList>
    </citation>
    <scope>NUCLEOTIDE SEQUENCE [LARGE SCALE GENOMIC DNA]</scope>
    <source>
        <strain evidence="6 7">DSMZ 700</strain>
    </source>
</reference>
<evidence type="ECO:0000256" key="5">
    <source>
        <dbReference type="ARBA" id="ARBA00023277"/>
    </source>
</evidence>
<keyword evidence="5" id="KW-0119">Carbohydrate metabolism</keyword>
<evidence type="ECO:0000256" key="4">
    <source>
        <dbReference type="ARBA" id="ARBA00022842"/>
    </source>
</evidence>
<dbReference type="PANTHER" id="PTHR31609:SF1">
    <property type="entry name" value="CARBOHYDRATE DEACETYLASE"/>
    <property type="match status" value="1"/>
</dbReference>
<organism evidence="6 7">
    <name type="scientific">Acidiphilium acidophilum</name>
    <name type="common">Thiobacillus acidophilus</name>
    <dbReference type="NCBI Taxonomy" id="76588"/>
    <lineage>
        <taxon>Bacteria</taxon>
        <taxon>Pseudomonadati</taxon>
        <taxon>Pseudomonadota</taxon>
        <taxon>Alphaproteobacteria</taxon>
        <taxon>Acetobacterales</taxon>
        <taxon>Acidocellaceae</taxon>
        <taxon>Acidiphilium</taxon>
    </lineage>
</organism>
<evidence type="ECO:0000313" key="6">
    <source>
        <dbReference type="EMBL" id="MDX5931238.1"/>
    </source>
</evidence>
<keyword evidence="7" id="KW-1185">Reference proteome</keyword>
<dbReference type="InterPro" id="IPR011330">
    <property type="entry name" value="Glyco_hydro/deAcase_b/a-brl"/>
</dbReference>
<comment type="caution">
    <text evidence="6">The sequence shown here is derived from an EMBL/GenBank/DDBJ whole genome shotgun (WGS) entry which is preliminary data.</text>
</comment>
<evidence type="ECO:0000256" key="1">
    <source>
        <dbReference type="ARBA" id="ARBA00001946"/>
    </source>
</evidence>
<dbReference type="GO" id="GO:0019213">
    <property type="term" value="F:deacetylase activity"/>
    <property type="evidence" value="ECO:0007669"/>
    <property type="project" value="TreeGrafter"/>
</dbReference>
<dbReference type="GO" id="GO:0046872">
    <property type="term" value="F:metal ion binding"/>
    <property type="evidence" value="ECO:0007669"/>
    <property type="project" value="UniProtKB-KW"/>
</dbReference>
<dbReference type="SUPFAM" id="SSF88713">
    <property type="entry name" value="Glycoside hydrolase/deacetylase"/>
    <property type="match status" value="1"/>
</dbReference>
<accession>A0AAW9DRE1</accession>
<evidence type="ECO:0000256" key="2">
    <source>
        <dbReference type="ARBA" id="ARBA00022723"/>
    </source>
</evidence>
<dbReference type="Proteomes" id="UP001279553">
    <property type="component" value="Unassembled WGS sequence"/>
</dbReference>
<keyword evidence="4" id="KW-0460">Magnesium</keyword>
<dbReference type="InterPro" id="IPR006879">
    <property type="entry name" value="YdjC-like"/>
</dbReference>
<keyword evidence="3" id="KW-0378">Hydrolase</keyword>
<sequence length="265" mass="29416">MPEPRSVVFSADDFGLTESVNEAVEIAHRDGCLTQASLMVAGDAAADAVARARRLPGLKTGLHLVLVEGASVSGHERLSHITQADGRFGSDQARLGVRYFFSAAARRELETEIRAQFEAYRATGLDLHHADCHKHMHLHPTVAALMIRVGREFGLRRIRVPAEPPAVLAACGTPARMGDLMLYRWSSLLRWQARRAGLATSDHVFGIRWSGQMTRARIGRLLANLPPGSSEIYFHPATRQDRELARLMPDYRHREELDALLSVSR</sequence>
<dbReference type="GO" id="GO:0005975">
    <property type="term" value="P:carbohydrate metabolic process"/>
    <property type="evidence" value="ECO:0007669"/>
    <property type="project" value="InterPro"/>
</dbReference>
<protein>
    <submittedName>
        <fullName evidence="6">Hopanoid biosynthesis-associated protein HpnK</fullName>
    </submittedName>
</protein>
<evidence type="ECO:0000256" key="3">
    <source>
        <dbReference type="ARBA" id="ARBA00022801"/>
    </source>
</evidence>
<dbReference type="PANTHER" id="PTHR31609">
    <property type="entry name" value="YDJC DEACETYLASE FAMILY MEMBER"/>
    <property type="match status" value="1"/>
</dbReference>
<dbReference type="Gene3D" id="3.20.20.370">
    <property type="entry name" value="Glycoside hydrolase/deacetylase"/>
    <property type="match status" value="1"/>
</dbReference>